<dbReference type="Pfam" id="PF09001">
    <property type="entry name" value="DUF1890"/>
    <property type="match status" value="1"/>
</dbReference>
<organism evidence="1 3">
    <name type="scientific">Methanococcus maripaludis</name>
    <name type="common">Methanococcus deltae</name>
    <dbReference type="NCBI Taxonomy" id="39152"/>
    <lineage>
        <taxon>Archaea</taxon>
        <taxon>Methanobacteriati</taxon>
        <taxon>Methanobacteriota</taxon>
        <taxon>Methanomada group</taxon>
        <taxon>Methanococci</taxon>
        <taxon>Methanococcales</taxon>
        <taxon>Methanococcaceae</taxon>
        <taxon>Methanococcus</taxon>
    </lineage>
</organism>
<dbReference type="PIRSF" id="PIRSF006600">
    <property type="entry name" value="UCP006600"/>
    <property type="match status" value="1"/>
</dbReference>
<dbReference type="EMBL" id="JACHED010000002">
    <property type="protein sequence ID" value="MBB6497035.1"/>
    <property type="molecule type" value="Genomic_DNA"/>
</dbReference>
<dbReference type="RefSeq" id="WP_104837352.1">
    <property type="nucleotide sequence ID" value="NZ_CP026606.1"/>
</dbReference>
<reference evidence="1" key="2">
    <citation type="submission" date="2018-02" db="EMBL/GenBank/DDBJ databases">
        <title>Complete genome sequence of the Methanococcus maripaludis type strain JJ (DSM 2067), a model for selenoprotein synthesis in Archaea.</title>
        <authorList>
            <person name="Poehlein A."/>
            <person name="Heym D."/>
            <person name="Quitzke V."/>
            <person name="Fersch J."/>
            <person name="Daniel R."/>
            <person name="Rother M."/>
        </authorList>
    </citation>
    <scope>NUCLEOTIDE SEQUENCE [LARGE SCALE GENOMIC DNA]</scope>
    <source>
        <strain evidence="1">DSM 2067</strain>
    </source>
</reference>
<dbReference type="Proteomes" id="UP000239462">
    <property type="component" value="Chromosome"/>
</dbReference>
<dbReference type="EMBL" id="CP026606">
    <property type="protein sequence ID" value="AVB75693.1"/>
    <property type="molecule type" value="Genomic_DNA"/>
</dbReference>
<dbReference type="GeneID" id="36101371"/>
<reference evidence="2 4" key="3">
    <citation type="submission" date="2020-08" db="EMBL/GenBank/DDBJ databases">
        <title>Genomic Encyclopedia of Type Strains, Phase IV (KMG-V): Genome sequencing to study the core and pangenomes of soil and plant-associated prokaryotes.</title>
        <authorList>
            <person name="Whitman W."/>
        </authorList>
    </citation>
    <scope>NUCLEOTIDE SEQUENCE [LARGE SCALE GENOMIC DNA]</scope>
    <source>
        <strain evidence="2 4">D1</strain>
    </source>
</reference>
<evidence type="ECO:0000313" key="3">
    <source>
        <dbReference type="Proteomes" id="UP000239462"/>
    </source>
</evidence>
<dbReference type="KEGG" id="mmad:MMJJ_02760"/>
<proteinExistence type="predicted"/>
<dbReference type="Proteomes" id="UP000590564">
    <property type="component" value="Unassembled WGS sequence"/>
</dbReference>
<reference evidence="3" key="1">
    <citation type="journal article" date="2018" name="Genome Announc.">
        <title>Complete Genome Sequence of the Methanococcus maripaludis Type Strain JJ (DSM 2067), a Model for Selenoprotein Synthesis in Archaea.</title>
        <authorList>
            <person name="Poehlein A."/>
            <person name="Heym D."/>
            <person name="Quitzke V."/>
            <person name="Fersch J."/>
            <person name="Daniel R."/>
            <person name="Rother M."/>
        </authorList>
    </citation>
    <scope>NUCLEOTIDE SEQUENCE [LARGE SCALE GENOMIC DNA]</scope>
    <source>
        <strain evidence="3">DSM 2067</strain>
    </source>
</reference>
<dbReference type="InterPro" id="IPR036608">
    <property type="entry name" value="MTH777-like_sf"/>
</dbReference>
<gene>
    <name evidence="2" type="ORF">HNP96_001076</name>
    <name evidence="1" type="ORF">MMJJ_02760</name>
</gene>
<evidence type="ECO:0000313" key="4">
    <source>
        <dbReference type="Proteomes" id="UP000590564"/>
    </source>
</evidence>
<dbReference type="Gene3D" id="3.40.50.10160">
    <property type="entry name" value="MTH777-like"/>
    <property type="match status" value="1"/>
</dbReference>
<sequence>MRIMIILGCPEPPVLVPAFMFLLNMLKNKGHEVIVSANPAALKLIESADPEKYYLTGIGFQPIDKGLKTRAEVDHIIGFAHNDAAVNYIVTYKMTHNVNTSAIVFGKEFNEELLQILTENGVNAEMARAFHNPTPLNVKIKKMFSDF</sequence>
<dbReference type="InterPro" id="IPR012033">
    <property type="entry name" value="UCP006600"/>
</dbReference>
<name>A0A2L1C8S2_METMI</name>
<evidence type="ECO:0000313" key="1">
    <source>
        <dbReference type="EMBL" id="AVB75693.1"/>
    </source>
</evidence>
<accession>A0A2L1C8S2</accession>
<dbReference type="SUPFAM" id="SSF75181">
    <property type="entry name" value="Hypothetical protein MTH777 (MT0777)"/>
    <property type="match status" value="1"/>
</dbReference>
<evidence type="ECO:0000313" key="2">
    <source>
        <dbReference type="EMBL" id="MBB6497035.1"/>
    </source>
</evidence>
<protein>
    <recommendedName>
        <fullName evidence="5">DUF1890 domain-containing protein</fullName>
    </recommendedName>
</protein>
<evidence type="ECO:0008006" key="5">
    <source>
        <dbReference type="Google" id="ProtNLM"/>
    </source>
</evidence>
<dbReference type="AlphaFoldDB" id="A0A2L1C8S2"/>